<accession>A0ACD3ANV8</accession>
<dbReference type="EMBL" id="ML208379">
    <property type="protein sequence ID" value="TFK67302.1"/>
    <property type="molecule type" value="Genomic_DNA"/>
</dbReference>
<dbReference type="Proteomes" id="UP000308600">
    <property type="component" value="Unassembled WGS sequence"/>
</dbReference>
<protein>
    <submittedName>
        <fullName evidence="1">Uncharacterized protein</fullName>
    </submittedName>
</protein>
<gene>
    <name evidence="1" type="ORF">BDN72DRAFT_859229</name>
</gene>
<keyword evidence="2" id="KW-1185">Reference proteome</keyword>
<evidence type="ECO:0000313" key="1">
    <source>
        <dbReference type="EMBL" id="TFK67302.1"/>
    </source>
</evidence>
<evidence type="ECO:0000313" key="2">
    <source>
        <dbReference type="Proteomes" id="UP000308600"/>
    </source>
</evidence>
<name>A0ACD3ANV8_9AGAR</name>
<organism evidence="1 2">
    <name type="scientific">Pluteus cervinus</name>
    <dbReference type="NCBI Taxonomy" id="181527"/>
    <lineage>
        <taxon>Eukaryota</taxon>
        <taxon>Fungi</taxon>
        <taxon>Dikarya</taxon>
        <taxon>Basidiomycota</taxon>
        <taxon>Agaricomycotina</taxon>
        <taxon>Agaricomycetes</taxon>
        <taxon>Agaricomycetidae</taxon>
        <taxon>Agaricales</taxon>
        <taxon>Pluteineae</taxon>
        <taxon>Pluteaceae</taxon>
        <taxon>Pluteus</taxon>
    </lineage>
</organism>
<sequence>MVNSKFIALTAALFVSPALAFNVPRTLLMPKRAPQGDSGTIAALLRQYPGGRGSGIAGRQADTCDPGNLPCADGNGCCPTGEYCGEWDGILGCCPNGQTCVSDGDVCEYQGHIKCTNENFCCQPGATCFCDSTGTPKCSAGPSPGGSAFVNGSGCSAGSTGNSTGSTGGTGGTSGSSGSTGSTGSTGSSGSGSSGSTGASGSSGSGASGSGASGSSGSSKPSVASPSSGPGFSLPSTNDASLTAGANALLAVGGFAVQAIFLA</sequence>
<reference evidence="1 2" key="1">
    <citation type="journal article" date="2019" name="Nat. Ecol. Evol.">
        <title>Megaphylogeny resolves global patterns of mushroom evolution.</title>
        <authorList>
            <person name="Varga T."/>
            <person name="Krizsan K."/>
            <person name="Foldi C."/>
            <person name="Dima B."/>
            <person name="Sanchez-Garcia M."/>
            <person name="Sanchez-Ramirez S."/>
            <person name="Szollosi G.J."/>
            <person name="Szarkandi J.G."/>
            <person name="Papp V."/>
            <person name="Albert L."/>
            <person name="Andreopoulos W."/>
            <person name="Angelini C."/>
            <person name="Antonin V."/>
            <person name="Barry K.W."/>
            <person name="Bougher N.L."/>
            <person name="Buchanan P."/>
            <person name="Buyck B."/>
            <person name="Bense V."/>
            <person name="Catcheside P."/>
            <person name="Chovatia M."/>
            <person name="Cooper J."/>
            <person name="Damon W."/>
            <person name="Desjardin D."/>
            <person name="Finy P."/>
            <person name="Geml J."/>
            <person name="Haridas S."/>
            <person name="Hughes K."/>
            <person name="Justo A."/>
            <person name="Karasinski D."/>
            <person name="Kautmanova I."/>
            <person name="Kiss B."/>
            <person name="Kocsube S."/>
            <person name="Kotiranta H."/>
            <person name="LaButti K.M."/>
            <person name="Lechner B.E."/>
            <person name="Liimatainen K."/>
            <person name="Lipzen A."/>
            <person name="Lukacs Z."/>
            <person name="Mihaltcheva S."/>
            <person name="Morgado L.N."/>
            <person name="Niskanen T."/>
            <person name="Noordeloos M.E."/>
            <person name="Ohm R.A."/>
            <person name="Ortiz-Santana B."/>
            <person name="Ovrebo C."/>
            <person name="Racz N."/>
            <person name="Riley R."/>
            <person name="Savchenko A."/>
            <person name="Shiryaev A."/>
            <person name="Soop K."/>
            <person name="Spirin V."/>
            <person name="Szebenyi C."/>
            <person name="Tomsovsky M."/>
            <person name="Tulloss R.E."/>
            <person name="Uehling J."/>
            <person name="Grigoriev I.V."/>
            <person name="Vagvolgyi C."/>
            <person name="Papp T."/>
            <person name="Martin F.M."/>
            <person name="Miettinen O."/>
            <person name="Hibbett D.S."/>
            <person name="Nagy L.G."/>
        </authorList>
    </citation>
    <scope>NUCLEOTIDE SEQUENCE [LARGE SCALE GENOMIC DNA]</scope>
    <source>
        <strain evidence="1 2">NL-1719</strain>
    </source>
</reference>
<proteinExistence type="predicted"/>